<dbReference type="AlphaFoldDB" id="A0AA86JLT0"/>
<dbReference type="KEGG" id="lto:RGQ30_25080"/>
<proteinExistence type="predicted"/>
<gene>
    <name evidence="1" type="ORF">RGQ30_25080</name>
</gene>
<keyword evidence="2" id="KW-1185">Reference proteome</keyword>
<organism evidence="1 2">
    <name type="scientific">Limnobacter thiooxidans</name>
    <dbReference type="NCBI Taxonomy" id="131080"/>
    <lineage>
        <taxon>Bacteria</taxon>
        <taxon>Pseudomonadati</taxon>
        <taxon>Pseudomonadota</taxon>
        <taxon>Betaproteobacteria</taxon>
        <taxon>Burkholderiales</taxon>
        <taxon>Burkholderiaceae</taxon>
        <taxon>Limnobacter</taxon>
    </lineage>
</organism>
<reference evidence="1 2" key="1">
    <citation type="submission" date="2023-10" db="EMBL/GenBank/DDBJ databases">
        <title>Complete Genome Sequence of Limnobacter thiooxidans CS-K2T, Isolated from freshwater lake sediments in Bavaria, Germany.</title>
        <authorList>
            <person name="Naruki M."/>
            <person name="Watanabe A."/>
            <person name="Warashina T."/>
            <person name="Morita T."/>
            <person name="Arakawa K."/>
        </authorList>
    </citation>
    <scope>NUCLEOTIDE SEQUENCE [LARGE SCALE GENOMIC DNA]</scope>
    <source>
        <strain evidence="1 2">CS-K2</strain>
    </source>
</reference>
<dbReference type="Proteomes" id="UP001329151">
    <property type="component" value="Chromosome"/>
</dbReference>
<accession>A0AA86JLT0</accession>
<name>A0AA86JLT0_9BURK</name>
<evidence type="ECO:0000313" key="2">
    <source>
        <dbReference type="Proteomes" id="UP001329151"/>
    </source>
</evidence>
<dbReference type="EMBL" id="AP028947">
    <property type="protein sequence ID" value="BET27007.1"/>
    <property type="molecule type" value="Genomic_DNA"/>
</dbReference>
<dbReference type="RefSeq" id="WP_130557870.1">
    <property type="nucleotide sequence ID" value="NZ_AP028947.1"/>
</dbReference>
<protein>
    <submittedName>
        <fullName evidence="1">Uncharacterized protein</fullName>
    </submittedName>
</protein>
<evidence type="ECO:0000313" key="1">
    <source>
        <dbReference type="EMBL" id="BET27007.1"/>
    </source>
</evidence>
<sequence length="82" mass="9347">MTAKPVAGLRPNVACEFKRAGFLEWRNDWNIAADRLKTSGDLWRVGGFNPVFRIQSGCVAKLSQQWFCLLSHFKKPPRLNKA</sequence>